<dbReference type="PANTHER" id="PTHR24186">
    <property type="entry name" value="PROTEIN PHOSPHATASE 1 REGULATORY SUBUNIT"/>
    <property type="match status" value="1"/>
</dbReference>
<dbReference type="AlphaFoldDB" id="A0AAV1SEI2"/>
<evidence type="ECO:0000256" key="1">
    <source>
        <dbReference type="ARBA" id="ARBA00004141"/>
    </source>
</evidence>
<evidence type="ECO:0000256" key="6">
    <source>
        <dbReference type="ARBA" id="ARBA00023136"/>
    </source>
</evidence>
<protein>
    <recommendedName>
        <fullName evidence="9">PGG domain-containing protein</fullName>
    </recommendedName>
</protein>
<keyword evidence="4 8" id="KW-1133">Transmembrane helix</keyword>
<feature type="transmembrane region" description="Helical" evidence="8">
    <location>
        <begin position="499"/>
        <end position="517"/>
    </location>
</feature>
<evidence type="ECO:0000256" key="8">
    <source>
        <dbReference type="SAM" id="Phobius"/>
    </source>
</evidence>
<dbReference type="SUPFAM" id="SSF48403">
    <property type="entry name" value="Ankyrin repeat"/>
    <property type="match status" value="1"/>
</dbReference>
<gene>
    <name evidence="10" type="ORF">DCAF_LOCUS22535</name>
</gene>
<feature type="transmembrane region" description="Helical" evidence="8">
    <location>
        <begin position="550"/>
        <end position="572"/>
    </location>
</feature>
<feature type="transmembrane region" description="Helical" evidence="8">
    <location>
        <begin position="579"/>
        <end position="608"/>
    </location>
</feature>
<evidence type="ECO:0000256" key="7">
    <source>
        <dbReference type="PROSITE-ProRule" id="PRU00023"/>
    </source>
</evidence>
<keyword evidence="2 8" id="KW-0812">Transmembrane</keyword>
<evidence type="ECO:0000256" key="3">
    <source>
        <dbReference type="ARBA" id="ARBA00022737"/>
    </source>
</evidence>
<dbReference type="SMART" id="SM00248">
    <property type="entry name" value="ANK"/>
    <property type="match status" value="9"/>
</dbReference>
<dbReference type="GO" id="GO:0005886">
    <property type="term" value="C:plasma membrane"/>
    <property type="evidence" value="ECO:0007669"/>
    <property type="project" value="TreeGrafter"/>
</dbReference>
<sequence>MELSVNIVGQSSSPRDEMFQKCKADCFLPGLHVPGDTEPKEMMDEKLYKYAKEDRYAELFYELHSVSSAKPSSIIYRQVGPSGNSLLHVAASHGSKGVTELLLHHFPSLITTKNFQDDTALHLAARAGQPETASILINKAKNHGEANNFVTFMETKNDRGNTALHDAVINCHDNVAHFLVSQHFELSYMENNEHKSPLYLAVENVTDEQSYDKMLAILMHAIPDEVDLLKKLEGKSPVHAAVEGRKKNILAQIGNEKPDLLRQKDEKNANALHCAASMGCVLATQFLIDKYRDGAIEQNSEGNLPIHVASKKGHDDVVGIYISKWTDPKEFLNSKGQNILHVAAESGRYQLVRCILKSDGLKALANEKDRDGNSPLHLASKNGRPRTTYTLVRNDMVKRGTANGENLTPYEVADKQSKIVEANYLAGTIGNGKENQVDQKNDNDAVKQQRNGKLNYYGALMTLSILHIFDGRKKPKLEYLRIQGKPLPKEEIKSRIETLLVVAVLIASVTFAGVLQLPKRASDSGSEISNMTRTLNKGISEENEGILRDVYIYIDLIALNASVMASIILCWAQLYETKVAVLAVWLASILTGGAIYLMCLAFTFAVAVDVGHNVAFFVVAIVIGGGFVFIQTALSIPLIIPPSANQIIERIVTPYIYFFLFILYFSLSECLISIFSKGSKKKVELQLITSS</sequence>
<dbReference type="Gene3D" id="1.25.40.20">
    <property type="entry name" value="Ankyrin repeat-containing domain"/>
    <property type="match status" value="2"/>
</dbReference>
<dbReference type="Pfam" id="PF13962">
    <property type="entry name" value="PGG"/>
    <property type="match status" value="1"/>
</dbReference>
<proteinExistence type="predicted"/>
<dbReference type="InterPro" id="IPR026961">
    <property type="entry name" value="PGG_dom"/>
</dbReference>
<feature type="repeat" description="ANK" evidence="7">
    <location>
        <begin position="116"/>
        <end position="148"/>
    </location>
</feature>
<evidence type="ECO:0000313" key="10">
    <source>
        <dbReference type="EMBL" id="CAK7349814.1"/>
    </source>
</evidence>
<keyword evidence="11" id="KW-1185">Reference proteome</keyword>
<dbReference type="PROSITE" id="PS50088">
    <property type="entry name" value="ANK_REPEAT"/>
    <property type="match status" value="1"/>
</dbReference>
<keyword evidence="5 7" id="KW-0040">ANK repeat</keyword>
<feature type="transmembrane region" description="Helical" evidence="8">
    <location>
        <begin position="652"/>
        <end position="675"/>
    </location>
</feature>
<keyword evidence="6 8" id="KW-0472">Membrane</keyword>
<organism evidence="10 11">
    <name type="scientific">Dovyalis caffra</name>
    <dbReference type="NCBI Taxonomy" id="77055"/>
    <lineage>
        <taxon>Eukaryota</taxon>
        <taxon>Viridiplantae</taxon>
        <taxon>Streptophyta</taxon>
        <taxon>Embryophyta</taxon>
        <taxon>Tracheophyta</taxon>
        <taxon>Spermatophyta</taxon>
        <taxon>Magnoliopsida</taxon>
        <taxon>eudicotyledons</taxon>
        <taxon>Gunneridae</taxon>
        <taxon>Pentapetalae</taxon>
        <taxon>rosids</taxon>
        <taxon>fabids</taxon>
        <taxon>Malpighiales</taxon>
        <taxon>Salicaceae</taxon>
        <taxon>Flacourtieae</taxon>
        <taxon>Dovyalis</taxon>
    </lineage>
</organism>
<feature type="domain" description="PGG" evidence="9">
    <location>
        <begin position="490"/>
        <end position="607"/>
    </location>
</feature>
<dbReference type="InterPro" id="IPR002110">
    <property type="entry name" value="Ankyrin_rpt"/>
</dbReference>
<reference evidence="10 11" key="1">
    <citation type="submission" date="2024-01" db="EMBL/GenBank/DDBJ databases">
        <authorList>
            <person name="Waweru B."/>
        </authorList>
    </citation>
    <scope>NUCLEOTIDE SEQUENCE [LARGE SCALE GENOMIC DNA]</scope>
</reference>
<dbReference type="EMBL" id="CAWUPB010001178">
    <property type="protein sequence ID" value="CAK7349814.1"/>
    <property type="molecule type" value="Genomic_DNA"/>
</dbReference>
<keyword evidence="3" id="KW-0677">Repeat</keyword>
<feature type="transmembrane region" description="Helical" evidence="8">
    <location>
        <begin position="614"/>
        <end position="640"/>
    </location>
</feature>
<comment type="caution">
    <text evidence="10">The sequence shown here is derived from an EMBL/GenBank/DDBJ whole genome shotgun (WGS) entry which is preliminary data.</text>
</comment>
<dbReference type="Proteomes" id="UP001314170">
    <property type="component" value="Unassembled WGS sequence"/>
</dbReference>
<evidence type="ECO:0000313" key="11">
    <source>
        <dbReference type="Proteomes" id="UP001314170"/>
    </source>
</evidence>
<evidence type="ECO:0000256" key="2">
    <source>
        <dbReference type="ARBA" id="ARBA00022692"/>
    </source>
</evidence>
<accession>A0AAV1SEI2</accession>
<dbReference type="InterPro" id="IPR036770">
    <property type="entry name" value="Ankyrin_rpt-contain_sf"/>
</dbReference>
<comment type="subcellular location">
    <subcellularLocation>
        <location evidence="1">Membrane</location>
        <topology evidence="1">Multi-pass membrane protein</topology>
    </subcellularLocation>
</comment>
<dbReference type="Pfam" id="PF12796">
    <property type="entry name" value="Ank_2"/>
    <property type="match status" value="2"/>
</dbReference>
<evidence type="ECO:0000256" key="4">
    <source>
        <dbReference type="ARBA" id="ARBA00022989"/>
    </source>
</evidence>
<name>A0AAV1SEI2_9ROSI</name>
<evidence type="ECO:0000259" key="9">
    <source>
        <dbReference type="Pfam" id="PF13962"/>
    </source>
</evidence>
<dbReference type="PANTHER" id="PTHR24186:SF46">
    <property type="entry name" value="PROTEIN ACCELERATED CELL DEATH 6-LIKE"/>
    <property type="match status" value="1"/>
</dbReference>
<evidence type="ECO:0000256" key="5">
    <source>
        <dbReference type="ARBA" id="ARBA00023043"/>
    </source>
</evidence>